<comment type="caution">
    <text evidence="2">The sequence shown here is derived from an EMBL/GenBank/DDBJ whole genome shotgun (WGS) entry which is preliminary data.</text>
</comment>
<reference evidence="2 3" key="1">
    <citation type="submission" date="2019-03" db="EMBL/GenBank/DDBJ databases">
        <title>First draft genome of Liparis tanakae, snailfish: a comprehensive survey of snailfish specific genes.</title>
        <authorList>
            <person name="Kim W."/>
            <person name="Song I."/>
            <person name="Jeong J.-H."/>
            <person name="Kim D."/>
            <person name="Kim S."/>
            <person name="Ryu S."/>
            <person name="Song J.Y."/>
            <person name="Lee S.K."/>
        </authorList>
    </citation>
    <scope>NUCLEOTIDE SEQUENCE [LARGE SCALE GENOMIC DNA]</scope>
    <source>
        <tissue evidence="2">Muscle</tissue>
    </source>
</reference>
<feature type="compositionally biased region" description="Polar residues" evidence="1">
    <location>
        <begin position="42"/>
        <end position="54"/>
    </location>
</feature>
<dbReference type="Proteomes" id="UP000314294">
    <property type="component" value="Unassembled WGS sequence"/>
</dbReference>
<organism evidence="2 3">
    <name type="scientific">Liparis tanakae</name>
    <name type="common">Tanaka's snailfish</name>
    <dbReference type="NCBI Taxonomy" id="230148"/>
    <lineage>
        <taxon>Eukaryota</taxon>
        <taxon>Metazoa</taxon>
        <taxon>Chordata</taxon>
        <taxon>Craniata</taxon>
        <taxon>Vertebrata</taxon>
        <taxon>Euteleostomi</taxon>
        <taxon>Actinopterygii</taxon>
        <taxon>Neopterygii</taxon>
        <taxon>Teleostei</taxon>
        <taxon>Neoteleostei</taxon>
        <taxon>Acanthomorphata</taxon>
        <taxon>Eupercaria</taxon>
        <taxon>Perciformes</taxon>
        <taxon>Cottioidei</taxon>
        <taxon>Cottales</taxon>
        <taxon>Liparidae</taxon>
        <taxon>Liparis</taxon>
    </lineage>
</organism>
<name>A0A4Z2F1K7_9TELE</name>
<dbReference type="AlphaFoldDB" id="A0A4Z2F1K7"/>
<accession>A0A4Z2F1K7</accession>
<evidence type="ECO:0000313" key="3">
    <source>
        <dbReference type="Proteomes" id="UP000314294"/>
    </source>
</evidence>
<keyword evidence="3" id="KW-1185">Reference proteome</keyword>
<proteinExistence type="predicted"/>
<gene>
    <name evidence="2" type="ORF">EYF80_054817</name>
</gene>
<protein>
    <submittedName>
        <fullName evidence="2">Uncharacterized protein</fullName>
    </submittedName>
</protein>
<evidence type="ECO:0000256" key="1">
    <source>
        <dbReference type="SAM" id="MobiDB-lite"/>
    </source>
</evidence>
<evidence type="ECO:0000313" key="2">
    <source>
        <dbReference type="EMBL" id="TNN35019.1"/>
    </source>
</evidence>
<dbReference type="EMBL" id="SRLO01001847">
    <property type="protein sequence ID" value="TNN35019.1"/>
    <property type="molecule type" value="Genomic_DNA"/>
</dbReference>
<feature type="region of interest" description="Disordered" evidence="1">
    <location>
        <begin position="15"/>
        <end position="65"/>
    </location>
</feature>
<sequence length="65" mass="6980">MFNVFLHAVPRGVPIAVSSHGTTTPEGWAEEPDDEDHDRAINTCTGQSDSQEGSGSCEVYTDTAR</sequence>